<evidence type="ECO:0000313" key="1">
    <source>
        <dbReference type="EMBL" id="ABL78010.1"/>
    </source>
</evidence>
<gene>
    <name evidence="1" type="ordered locus">Tpen_0605</name>
</gene>
<dbReference type="HOGENOM" id="CLU_203625_1_0_2"/>
<proteinExistence type="predicted"/>
<accession>A1RXT0</accession>
<dbReference type="KEGG" id="tpe:Tpen_0605"/>
<dbReference type="Proteomes" id="UP000000641">
    <property type="component" value="Chromosome"/>
</dbReference>
<evidence type="ECO:0000313" key="2">
    <source>
        <dbReference type="Proteomes" id="UP000000641"/>
    </source>
</evidence>
<reference evidence="2" key="1">
    <citation type="journal article" date="2008" name="J. Bacteriol.">
        <title>Genome sequence of Thermofilum pendens reveals an exceptional loss of biosynthetic pathways without genome reduction.</title>
        <authorList>
            <person name="Anderson I."/>
            <person name="Rodriguez J."/>
            <person name="Susanti D."/>
            <person name="Porat I."/>
            <person name="Reich C."/>
            <person name="Ulrich L.E."/>
            <person name="Elkins J.G."/>
            <person name="Mavromatis K."/>
            <person name="Lykidis A."/>
            <person name="Kim E."/>
            <person name="Thompson L.S."/>
            <person name="Nolan M."/>
            <person name="Land M."/>
            <person name="Copeland A."/>
            <person name="Lapidus A."/>
            <person name="Lucas S."/>
            <person name="Detter C."/>
            <person name="Zhulin I.B."/>
            <person name="Olsen G.J."/>
            <person name="Whitman W."/>
            <person name="Mukhopadhyay B."/>
            <person name="Bristow J."/>
            <person name="Kyrpides N."/>
        </authorList>
    </citation>
    <scope>NUCLEOTIDE SEQUENCE [LARGE SCALE GENOMIC DNA]</scope>
    <source>
        <strain evidence="2">DSM 2475 / Hrk 5</strain>
    </source>
</reference>
<dbReference type="AlphaFoldDB" id="A1RXT0"/>
<sequence length="41" mass="4705">MDAVEEFLASVGSVPARVEEDERLIRELEEEAEEFKRLGLI</sequence>
<dbReference type="STRING" id="368408.Tpen_0605"/>
<name>A1RXT0_THEPD</name>
<protein>
    <submittedName>
        <fullName evidence="1">Uncharacterized protein</fullName>
    </submittedName>
</protein>
<dbReference type="EnsemblBacteria" id="ABL78010">
    <property type="protein sequence ID" value="ABL78010"/>
    <property type="gene ID" value="Tpen_0605"/>
</dbReference>
<organism evidence="1 2">
    <name type="scientific">Thermofilum pendens (strain DSM 2475 / Hrk 5)</name>
    <dbReference type="NCBI Taxonomy" id="368408"/>
    <lineage>
        <taxon>Archaea</taxon>
        <taxon>Thermoproteota</taxon>
        <taxon>Thermoprotei</taxon>
        <taxon>Thermofilales</taxon>
        <taxon>Thermofilaceae</taxon>
        <taxon>Thermofilum</taxon>
    </lineage>
</organism>
<keyword evidence="2" id="KW-1185">Reference proteome</keyword>
<dbReference type="EMBL" id="CP000505">
    <property type="protein sequence ID" value="ABL78010.1"/>
    <property type="molecule type" value="Genomic_DNA"/>
</dbReference>